<dbReference type="SUPFAM" id="SSF56112">
    <property type="entry name" value="Protein kinase-like (PK-like)"/>
    <property type="match status" value="1"/>
</dbReference>
<dbReference type="GO" id="GO:0031179">
    <property type="term" value="P:peptide modification"/>
    <property type="evidence" value="ECO:0007669"/>
    <property type="project" value="InterPro"/>
</dbReference>
<dbReference type="RefSeq" id="WP_090150639.1">
    <property type="nucleotide sequence ID" value="NZ_FNAN01000007.1"/>
</dbReference>
<keyword evidence="4" id="KW-1185">Reference proteome</keyword>
<dbReference type="GO" id="GO:0005975">
    <property type="term" value="P:carbohydrate metabolic process"/>
    <property type="evidence" value="ECO:0007669"/>
    <property type="project" value="InterPro"/>
</dbReference>
<name>A0A1G7GLL5_9BACT</name>
<evidence type="ECO:0000259" key="2">
    <source>
        <dbReference type="PROSITE" id="PS50011"/>
    </source>
</evidence>
<dbReference type="PANTHER" id="PTHR44167">
    <property type="entry name" value="OVARIAN-SPECIFIC SERINE/THREONINE-PROTEIN KINASE LOK-RELATED"/>
    <property type="match status" value="1"/>
</dbReference>
<dbReference type="GO" id="GO:0005524">
    <property type="term" value="F:ATP binding"/>
    <property type="evidence" value="ECO:0007669"/>
    <property type="project" value="InterPro"/>
</dbReference>
<dbReference type="Gene3D" id="1.10.510.10">
    <property type="entry name" value="Transferase(Phosphotransferase) domain 1"/>
    <property type="match status" value="1"/>
</dbReference>
<dbReference type="Proteomes" id="UP000198748">
    <property type="component" value="Unassembled WGS sequence"/>
</dbReference>
<protein>
    <submittedName>
        <fullName evidence="3">Serine/threonine protein kinase</fullName>
    </submittedName>
</protein>
<feature type="binding site" evidence="1">
    <location>
        <position position="663"/>
    </location>
    <ligand>
        <name>Zn(2+)</name>
        <dbReference type="ChEBI" id="CHEBI:29105"/>
    </ligand>
</feature>
<gene>
    <name evidence="3" type="ORF">SAMN04487996_107295</name>
</gene>
<dbReference type="SMART" id="SM00220">
    <property type="entry name" value="S_TKc"/>
    <property type="match status" value="1"/>
</dbReference>
<evidence type="ECO:0000313" key="4">
    <source>
        <dbReference type="Proteomes" id="UP000198748"/>
    </source>
</evidence>
<evidence type="ECO:0000313" key="3">
    <source>
        <dbReference type="EMBL" id="SDE88994.1"/>
    </source>
</evidence>
<dbReference type="Pfam" id="PF05147">
    <property type="entry name" value="LANC_like"/>
    <property type="match status" value="1"/>
</dbReference>
<dbReference type="EMBL" id="FNAN01000007">
    <property type="protein sequence ID" value="SDE88994.1"/>
    <property type="molecule type" value="Genomic_DNA"/>
</dbReference>
<dbReference type="GO" id="GO:0004674">
    <property type="term" value="F:protein serine/threonine kinase activity"/>
    <property type="evidence" value="ECO:0007669"/>
    <property type="project" value="UniProtKB-KW"/>
</dbReference>
<dbReference type="AlphaFoldDB" id="A0A1G7GLL5"/>
<dbReference type="GO" id="GO:0046872">
    <property type="term" value="F:metal ion binding"/>
    <property type="evidence" value="ECO:0007669"/>
    <property type="project" value="UniProtKB-KW"/>
</dbReference>
<proteinExistence type="predicted"/>
<dbReference type="InterPro" id="IPR007822">
    <property type="entry name" value="LANC-like"/>
</dbReference>
<keyword evidence="1" id="KW-0479">Metal-binding</keyword>
<dbReference type="InterPro" id="IPR011009">
    <property type="entry name" value="Kinase-like_dom_sf"/>
</dbReference>
<dbReference type="InterPro" id="IPR012341">
    <property type="entry name" value="6hp_glycosidase-like_sf"/>
</dbReference>
<accession>A0A1G7GLL5</accession>
<dbReference type="SUPFAM" id="SSF158745">
    <property type="entry name" value="LanC-like"/>
    <property type="match status" value="1"/>
</dbReference>
<keyword evidence="3" id="KW-0723">Serine/threonine-protein kinase</keyword>
<dbReference type="Pfam" id="PF00069">
    <property type="entry name" value="Pkinase"/>
    <property type="match status" value="1"/>
</dbReference>
<dbReference type="PANTHER" id="PTHR44167:SF24">
    <property type="entry name" value="SERINE_THREONINE-PROTEIN KINASE CHK2"/>
    <property type="match status" value="1"/>
</dbReference>
<dbReference type="SMART" id="SM01260">
    <property type="entry name" value="LANC_like"/>
    <property type="match status" value="1"/>
</dbReference>
<keyword evidence="3" id="KW-0418">Kinase</keyword>
<dbReference type="Gene3D" id="3.30.200.20">
    <property type="entry name" value="Phosphorylase Kinase, domain 1"/>
    <property type="match status" value="1"/>
</dbReference>
<reference evidence="4" key="1">
    <citation type="submission" date="2016-10" db="EMBL/GenBank/DDBJ databases">
        <authorList>
            <person name="Varghese N."/>
            <person name="Submissions S."/>
        </authorList>
    </citation>
    <scope>NUCLEOTIDE SEQUENCE [LARGE SCALE GENOMIC DNA]</scope>
    <source>
        <strain evidence="4">DSM 25329</strain>
    </source>
</reference>
<dbReference type="PROSITE" id="PS50011">
    <property type="entry name" value="PROTEIN_KINASE_DOM"/>
    <property type="match status" value="1"/>
</dbReference>
<dbReference type="PRINTS" id="PR01950">
    <property type="entry name" value="LANCSUPER"/>
</dbReference>
<evidence type="ECO:0000256" key="1">
    <source>
        <dbReference type="PIRSR" id="PIRSR607822-1"/>
    </source>
</evidence>
<feature type="binding site" evidence="1">
    <location>
        <position position="709"/>
    </location>
    <ligand>
        <name>Zn(2+)</name>
        <dbReference type="ChEBI" id="CHEBI:29105"/>
    </ligand>
</feature>
<dbReference type="Gene3D" id="1.50.10.10">
    <property type="match status" value="1"/>
</dbReference>
<feature type="domain" description="Protein kinase" evidence="2">
    <location>
        <begin position="125"/>
        <end position="388"/>
    </location>
</feature>
<dbReference type="STRING" id="659014.SAMN04487996_107295"/>
<keyword evidence="3" id="KW-0808">Transferase</keyword>
<keyword evidence="1" id="KW-0862">Zinc</keyword>
<dbReference type="InterPro" id="IPR000719">
    <property type="entry name" value="Prot_kinase_dom"/>
</dbReference>
<organism evidence="3 4">
    <name type="scientific">Dyadobacter soli</name>
    <dbReference type="NCBI Taxonomy" id="659014"/>
    <lineage>
        <taxon>Bacteria</taxon>
        <taxon>Pseudomonadati</taxon>
        <taxon>Bacteroidota</taxon>
        <taxon>Cytophagia</taxon>
        <taxon>Cytophagales</taxon>
        <taxon>Spirosomataceae</taxon>
        <taxon>Dyadobacter</taxon>
    </lineage>
</organism>
<dbReference type="OrthoDB" id="9813021at2"/>
<sequence>MASNQLYILPEDVQVLPVKQLPEQALAKFEYEADDFIITYTHARNTSKIIDASSASLLQGFRKPKSLPEGVLTYALLNNLDAQSILEGSYTFLVRLRSEGFLVSYDEAYGKSRRFFSPGERFKDYEIVAKLDGVADTEIYKIRKNGQQYALKLLKTNQKAPQLLANFYNEIEILNALDGAVNPSLIEHGEHGEDHYLIMEWVDGESCLQAAEQYHNLHDQSNVLALLGISGRILNAYRHLQNQGVIHSDVHPANIIVAESGELKIIDFGLSRIISKDQSPPRGGLSFFFEPEYAQSVLDASPAPASSFAGEQYALGALLYQLFTGRQYLNFSYDRKVLFTQIVEETPVPFRNLDIIIDAHIEKAIFKALAKRKEDRYAHIEDFYSAMMKVQESFPNRSAEDKKVSVQTFQDSILNDYGLTGELLNSGLQMAPKSSVNFGAAGIAYLFLRKALVSANAETLALADVWSDRAAGYVHDPESGFYSKDMDLSPSIVGLSSIYHTPSGVDLVQALVSQAGGNYAGYYNAVRNFLMHASQSCDNLDLTLGKSAALIGSSLLLENMPSHDKFLPKDLTAFGKGIMEEIWSIMDSYAAIGEMNPINYRGIAHGWAGILYATLKWCKASGQHLPARFFDRVEQLVALGIEENGVMRWEISNTEPVSWTGWCHGSAGYTFLWTALFHFTSDECYLELAQKTAAYFLNAAQPGMNGSLCCGRSGECYALLSVYNASKNDFYLTEAKRIAKQMLPHVYSGQMRNHSLYKGNIGAAVLFEELDRPEFARMPLFE</sequence>